<sequence length="96" mass="9921">MRSLTVITDTLRRAAGSLDLTARAAEAETAVADARQLGHPQLGQAVDAFMQAMTGGWAEATAQVDDTAAGLQESAGLYERVEEGSDATVRALAGDT</sequence>
<reference evidence="1 2" key="1">
    <citation type="submission" date="2023-09" db="EMBL/GenBank/DDBJ databases">
        <title>Microbacterium fusihabitans sp. nov., Microbacterium phycihabitans sp. nov., and Microbacterium cervinum sp. nov., isolated from dried seaweeds of beach.</title>
        <authorList>
            <person name="Lee S.D."/>
        </authorList>
    </citation>
    <scope>NUCLEOTIDE SEQUENCE [LARGE SCALE GENOMIC DNA]</scope>
    <source>
        <strain evidence="1 2">KSW2-29</strain>
    </source>
</reference>
<proteinExistence type="predicted"/>
<evidence type="ECO:0000313" key="1">
    <source>
        <dbReference type="EMBL" id="MDU0345456.1"/>
    </source>
</evidence>
<protein>
    <recommendedName>
        <fullName evidence="3">Excreted virulence factor EspC, type VII ESX diderm</fullName>
    </recommendedName>
</protein>
<accession>A0ABU3SL92</accession>
<dbReference type="EMBL" id="JAWDIT010000002">
    <property type="protein sequence ID" value="MDU0345456.1"/>
    <property type="molecule type" value="Genomic_DNA"/>
</dbReference>
<organism evidence="1 2">
    <name type="scientific">Microbacterium phycohabitans</name>
    <dbReference type="NCBI Taxonomy" id="3075993"/>
    <lineage>
        <taxon>Bacteria</taxon>
        <taxon>Bacillati</taxon>
        <taxon>Actinomycetota</taxon>
        <taxon>Actinomycetes</taxon>
        <taxon>Micrococcales</taxon>
        <taxon>Microbacteriaceae</taxon>
        <taxon>Microbacterium</taxon>
    </lineage>
</organism>
<evidence type="ECO:0000313" key="2">
    <source>
        <dbReference type="Proteomes" id="UP001261125"/>
    </source>
</evidence>
<evidence type="ECO:0008006" key="3">
    <source>
        <dbReference type="Google" id="ProtNLM"/>
    </source>
</evidence>
<keyword evidence="2" id="KW-1185">Reference proteome</keyword>
<dbReference type="RefSeq" id="WP_316004021.1">
    <property type="nucleotide sequence ID" value="NZ_JAWDIT010000002.1"/>
</dbReference>
<gene>
    <name evidence="1" type="ORF">RWH44_07025</name>
</gene>
<dbReference type="Proteomes" id="UP001261125">
    <property type="component" value="Unassembled WGS sequence"/>
</dbReference>
<comment type="caution">
    <text evidence="1">The sequence shown here is derived from an EMBL/GenBank/DDBJ whole genome shotgun (WGS) entry which is preliminary data.</text>
</comment>
<name>A0ABU3SL92_9MICO</name>